<reference evidence="2" key="1">
    <citation type="submission" date="2021-01" db="EMBL/GenBank/DDBJ databases">
        <title>Adiantum capillus-veneris genome.</title>
        <authorList>
            <person name="Fang Y."/>
            <person name="Liao Q."/>
        </authorList>
    </citation>
    <scope>NUCLEOTIDE SEQUENCE</scope>
    <source>
        <strain evidence="2">H3</strain>
        <tissue evidence="2">Leaf</tissue>
    </source>
</reference>
<organism evidence="2 3">
    <name type="scientific">Adiantum capillus-veneris</name>
    <name type="common">Maidenhair fern</name>
    <dbReference type="NCBI Taxonomy" id="13818"/>
    <lineage>
        <taxon>Eukaryota</taxon>
        <taxon>Viridiplantae</taxon>
        <taxon>Streptophyta</taxon>
        <taxon>Embryophyta</taxon>
        <taxon>Tracheophyta</taxon>
        <taxon>Polypodiopsida</taxon>
        <taxon>Polypodiidae</taxon>
        <taxon>Polypodiales</taxon>
        <taxon>Pteridineae</taxon>
        <taxon>Pteridaceae</taxon>
        <taxon>Vittarioideae</taxon>
        <taxon>Adiantum</taxon>
    </lineage>
</organism>
<feature type="domain" description="F-box" evidence="1">
    <location>
        <begin position="74"/>
        <end position="110"/>
    </location>
</feature>
<proteinExistence type="predicted"/>
<accession>A0A9D4UXP8</accession>
<protein>
    <recommendedName>
        <fullName evidence="1">F-box domain-containing protein</fullName>
    </recommendedName>
</protein>
<dbReference type="AlphaFoldDB" id="A0A9D4UXP8"/>
<dbReference type="Gene3D" id="3.80.10.10">
    <property type="entry name" value="Ribonuclease Inhibitor"/>
    <property type="match status" value="1"/>
</dbReference>
<dbReference type="Pfam" id="PF00646">
    <property type="entry name" value="F-box"/>
    <property type="match status" value="1"/>
</dbReference>
<dbReference type="PANTHER" id="PTHR38926:SF5">
    <property type="entry name" value="F-BOX AND LEUCINE-RICH REPEAT PROTEIN 6"/>
    <property type="match status" value="1"/>
</dbReference>
<dbReference type="Proteomes" id="UP000886520">
    <property type="component" value="Chromosome 9"/>
</dbReference>
<evidence type="ECO:0000313" key="3">
    <source>
        <dbReference type="Proteomes" id="UP000886520"/>
    </source>
</evidence>
<gene>
    <name evidence="2" type="ORF">GOP47_0009801</name>
</gene>
<evidence type="ECO:0000259" key="1">
    <source>
        <dbReference type="Pfam" id="PF00646"/>
    </source>
</evidence>
<dbReference type="InterPro" id="IPR036047">
    <property type="entry name" value="F-box-like_dom_sf"/>
</dbReference>
<evidence type="ECO:0000313" key="2">
    <source>
        <dbReference type="EMBL" id="KAI5075725.1"/>
    </source>
</evidence>
<dbReference type="InterPro" id="IPR032675">
    <property type="entry name" value="LRR_dom_sf"/>
</dbReference>
<dbReference type="SUPFAM" id="SSF81383">
    <property type="entry name" value="F-box domain"/>
    <property type="match status" value="1"/>
</dbReference>
<name>A0A9D4UXP8_ADICA</name>
<sequence length="369" mass="41723">MEMEADEREDVGAETPSVMARLSAVSLTEVPPALHLQHDAQKNHGESAFSVSSMDPAMDEKENVDAPCWAEMLPDALAKIFNHLSLKEMLCTIPCVCRYWQCVSQDAACWQNIDLLEWSSDKQPKIVDRMLLLLVNRSQGGLRRVCVPNLKNDSMLQLIASSGSQLEVLRIQDSFASEECLCEVAPKLSNLTYLDISGRFPSGALIESFGKHCKLITRLNLNMRLNVRESKSCDVAALAIAQHMQQLQHLEMAYGLLSIDGLKALLENCRDLQHLDLRGCWHLDMEESLVSEATKRIKVFLSPVVEDDIYDISDYDIDYEDDDELDSADYMFEDPEFYDDELMFDDLGAAEDVYYPGTEGFLDQEDEEK</sequence>
<dbReference type="OrthoDB" id="550575at2759"/>
<dbReference type="EMBL" id="JABFUD020000009">
    <property type="protein sequence ID" value="KAI5075725.1"/>
    <property type="molecule type" value="Genomic_DNA"/>
</dbReference>
<comment type="caution">
    <text evidence="2">The sequence shown here is derived from an EMBL/GenBank/DDBJ whole genome shotgun (WGS) entry which is preliminary data.</text>
</comment>
<keyword evidence="3" id="KW-1185">Reference proteome</keyword>
<dbReference type="PANTHER" id="PTHR38926">
    <property type="entry name" value="F-BOX DOMAIN CONTAINING PROTEIN, EXPRESSED"/>
    <property type="match status" value="1"/>
</dbReference>
<dbReference type="SUPFAM" id="SSF52047">
    <property type="entry name" value="RNI-like"/>
    <property type="match status" value="1"/>
</dbReference>
<dbReference type="InterPro" id="IPR001810">
    <property type="entry name" value="F-box_dom"/>
</dbReference>